<dbReference type="VEuPathDB" id="VectorBase:LDEU005646"/>
<protein>
    <recommendedName>
        <fullName evidence="8">Large ribosomal subunit protein mL38</fullName>
    </recommendedName>
    <alternativeName>
        <fullName evidence="9">39S ribosomal protein L38, mitochondrial</fullName>
    </alternativeName>
</protein>
<organism evidence="11 12">
    <name type="scientific">Leptotrombidium deliense</name>
    <dbReference type="NCBI Taxonomy" id="299467"/>
    <lineage>
        <taxon>Eukaryota</taxon>
        <taxon>Metazoa</taxon>
        <taxon>Ecdysozoa</taxon>
        <taxon>Arthropoda</taxon>
        <taxon>Chelicerata</taxon>
        <taxon>Arachnida</taxon>
        <taxon>Acari</taxon>
        <taxon>Acariformes</taxon>
        <taxon>Trombidiformes</taxon>
        <taxon>Prostigmata</taxon>
        <taxon>Anystina</taxon>
        <taxon>Parasitengona</taxon>
        <taxon>Trombiculoidea</taxon>
        <taxon>Trombiculidae</taxon>
        <taxon>Leptotrombidium</taxon>
    </lineage>
</organism>
<dbReference type="GO" id="GO:0005762">
    <property type="term" value="C:mitochondrial large ribosomal subunit"/>
    <property type="evidence" value="ECO:0007669"/>
    <property type="project" value="TreeGrafter"/>
</dbReference>
<evidence type="ECO:0000256" key="10">
    <source>
        <dbReference type="SAM" id="MobiDB-lite"/>
    </source>
</evidence>
<dbReference type="Proteomes" id="UP000288716">
    <property type="component" value="Unassembled WGS sequence"/>
</dbReference>
<proteinExistence type="inferred from homology"/>
<evidence type="ECO:0000256" key="8">
    <source>
        <dbReference type="ARBA" id="ARBA00039444"/>
    </source>
</evidence>
<dbReference type="OrthoDB" id="2153661at2759"/>
<feature type="compositionally biased region" description="Basic and acidic residues" evidence="10">
    <location>
        <begin position="593"/>
        <end position="608"/>
    </location>
</feature>
<dbReference type="Gene3D" id="3.90.280.10">
    <property type="entry name" value="PEBP-like"/>
    <property type="match status" value="1"/>
</dbReference>
<dbReference type="InterPro" id="IPR035810">
    <property type="entry name" value="PEBP_euk"/>
</dbReference>
<evidence type="ECO:0000313" key="11">
    <source>
        <dbReference type="EMBL" id="RWS26394.1"/>
    </source>
</evidence>
<dbReference type="InterPro" id="IPR008914">
    <property type="entry name" value="PEBP"/>
</dbReference>
<evidence type="ECO:0000313" key="12">
    <source>
        <dbReference type="Proteomes" id="UP000288716"/>
    </source>
</evidence>
<dbReference type="SUPFAM" id="SSF49777">
    <property type="entry name" value="PEBP-like"/>
    <property type="match status" value="1"/>
</dbReference>
<comment type="subcellular location">
    <subcellularLocation>
        <location evidence="1">Mitochondrion</location>
    </subcellularLocation>
</comment>
<evidence type="ECO:0000256" key="7">
    <source>
        <dbReference type="ARBA" id="ARBA00038016"/>
    </source>
</evidence>
<dbReference type="PANTHER" id="PTHR11362">
    <property type="entry name" value="PHOSPHATIDYLETHANOLAMINE-BINDING PROTEIN"/>
    <property type="match status" value="1"/>
</dbReference>
<accession>A0A443SFV2</accession>
<keyword evidence="3 11" id="KW-0689">Ribosomal protein</keyword>
<gene>
    <name evidence="11" type="ORF">B4U80_12981</name>
</gene>
<feature type="region of interest" description="Disordered" evidence="10">
    <location>
        <begin position="576"/>
        <end position="614"/>
    </location>
</feature>
<evidence type="ECO:0000256" key="6">
    <source>
        <dbReference type="ARBA" id="ARBA00023274"/>
    </source>
</evidence>
<dbReference type="Pfam" id="PF01161">
    <property type="entry name" value="PBP"/>
    <property type="match status" value="1"/>
</dbReference>
<evidence type="ECO:0000256" key="9">
    <source>
        <dbReference type="ARBA" id="ARBA00041206"/>
    </source>
</evidence>
<keyword evidence="2" id="KW-0809">Transit peptide</keyword>
<keyword evidence="4" id="KW-0175">Coiled coil</keyword>
<comment type="similarity">
    <text evidence="7">Belongs to the phosphatidylethanolamine-binding protein family. Mitochondrion-specific ribosomal protein mL38 subfamily.</text>
</comment>
<dbReference type="STRING" id="299467.A0A443SFV2"/>
<comment type="caution">
    <text evidence="11">The sequence shown here is derived from an EMBL/GenBank/DDBJ whole genome shotgun (WGS) entry which is preliminary data.</text>
</comment>
<dbReference type="InterPro" id="IPR036610">
    <property type="entry name" value="PEBP-like_sf"/>
</dbReference>
<dbReference type="AlphaFoldDB" id="A0A443SFV2"/>
<reference evidence="11 12" key="1">
    <citation type="journal article" date="2018" name="Gigascience">
        <title>Genomes of trombidid mites reveal novel predicted allergens and laterally-transferred genes associated with secondary metabolism.</title>
        <authorList>
            <person name="Dong X."/>
            <person name="Chaisiri K."/>
            <person name="Xia D."/>
            <person name="Armstrong S.D."/>
            <person name="Fang Y."/>
            <person name="Donnelly M.J."/>
            <person name="Kadowaki T."/>
            <person name="McGarry J.W."/>
            <person name="Darby A.C."/>
            <person name="Makepeace B.L."/>
        </authorList>
    </citation>
    <scope>NUCLEOTIDE SEQUENCE [LARGE SCALE GENOMIC DNA]</scope>
    <source>
        <strain evidence="11">UoL-UT</strain>
    </source>
</reference>
<keyword evidence="6" id="KW-0687">Ribonucleoprotein</keyword>
<evidence type="ECO:0000256" key="5">
    <source>
        <dbReference type="ARBA" id="ARBA00023128"/>
    </source>
</evidence>
<evidence type="ECO:0000256" key="1">
    <source>
        <dbReference type="ARBA" id="ARBA00004173"/>
    </source>
</evidence>
<evidence type="ECO:0000256" key="4">
    <source>
        <dbReference type="ARBA" id="ARBA00023054"/>
    </source>
</evidence>
<dbReference type="CDD" id="cd00866">
    <property type="entry name" value="PEBP_euk"/>
    <property type="match status" value="1"/>
</dbReference>
<evidence type="ECO:0000256" key="2">
    <source>
        <dbReference type="ARBA" id="ARBA00022946"/>
    </source>
</evidence>
<sequence length="614" mass="71945">MSKSLTVCQRLNSISKSSRIFAAKCSSTPALDIDSKRGIRYWRQALPFPPNYYFGDGHHVFYPSLKESLNEKKAVENPVKLIDIGLQIEGQEIASKKQRRRIQSTNVESINEENILDLLKTKQESVEFDYKSFSQKLNSSNEGQKEIVNLAHHYGIFRDLFTSPSQTPVNSKLPAIKPFDFFPRSEEEMLKITGDWYPGAKRVKYPDPKPIYYFSPVAPVYAEFTIAENEIVDDDDEAIARLRDDYVESPKSEDNLEVSVVYRGNIIRPQFARYRPNVVIDTRRLCGEINEETENTVINVDQAGIQIIGDKNNYYTLMLLNLDSQFGDEKPVCHWQVANIKYDSESQKSKGEESISYLPVYGIRGLGYHRYVFLVCRHEKPVHLPKVDDFELKKRLFDPLAFVQQHNATPVGLSWFQTTYDYWCHNLFHNVLNMRVPTYEWIQPKGKLQKQIQYPEKVGFNIYLDHYRDPKEINKQVLLERLKSVHPFEYDKEIEPRKLPANIYKYPDNRMSWQRSIFWKKANRTGEYRNLRPASALKPLNNNEDLDKPLWPPKQSASIPLRWPCFKRVTTPLSESRWALPPQEHPEQQIFGEDIRESRENEEKEQREARKHIN</sequence>
<dbReference type="EMBL" id="NCKV01002797">
    <property type="protein sequence ID" value="RWS26394.1"/>
    <property type="molecule type" value="Genomic_DNA"/>
</dbReference>
<evidence type="ECO:0000256" key="3">
    <source>
        <dbReference type="ARBA" id="ARBA00022980"/>
    </source>
</evidence>
<keyword evidence="12" id="KW-1185">Reference proteome</keyword>
<name>A0A443SFV2_9ACAR</name>
<keyword evidence="5" id="KW-0496">Mitochondrion</keyword>
<dbReference type="PANTHER" id="PTHR11362:SF133">
    <property type="entry name" value="LARGE RIBOSOMAL SUBUNIT PROTEIN ML38"/>
    <property type="match status" value="1"/>
</dbReference>